<evidence type="ECO:0000256" key="5">
    <source>
        <dbReference type="ARBA" id="ARBA00022679"/>
    </source>
</evidence>
<dbReference type="InterPro" id="IPR020578">
    <property type="entry name" value="Aminotrans_V_PyrdxlP_BS"/>
</dbReference>
<dbReference type="OrthoDB" id="7403325at2759"/>
<dbReference type="Pfam" id="PF00266">
    <property type="entry name" value="Aminotran_5"/>
    <property type="match status" value="1"/>
</dbReference>
<dbReference type="FunFam" id="3.90.1150.10:FF:000049">
    <property type="entry name" value="Alanine-glyoxylate aminotransferase 1"/>
    <property type="match status" value="1"/>
</dbReference>
<proteinExistence type="inferred from homology"/>
<protein>
    <recommendedName>
        <fullName evidence="3">alanine--glyoxylate transaminase</fullName>
        <ecNumber evidence="3">2.6.1.44</ecNumber>
    </recommendedName>
</protein>
<dbReference type="FunFam" id="3.40.640.10:FF:000027">
    <property type="entry name" value="Serine--pyruvate aminotransferase, mitochondrial"/>
    <property type="match status" value="1"/>
</dbReference>
<dbReference type="PANTHER" id="PTHR21152:SF24">
    <property type="entry name" value="ALANINE--GLYOXYLATE AMINOTRANSFERASE 1"/>
    <property type="match status" value="1"/>
</dbReference>
<name>A0A9P9DUF6_9PLEO</name>
<evidence type="ECO:0000256" key="2">
    <source>
        <dbReference type="ARBA" id="ARBA00009236"/>
    </source>
</evidence>
<feature type="domain" description="Aminotransferase class V" evidence="9">
    <location>
        <begin position="182"/>
        <end position="493"/>
    </location>
</feature>
<dbReference type="PANTHER" id="PTHR21152">
    <property type="entry name" value="AMINOTRANSFERASE CLASS V"/>
    <property type="match status" value="1"/>
</dbReference>
<keyword evidence="5 10" id="KW-0808">Transferase</keyword>
<evidence type="ECO:0000313" key="11">
    <source>
        <dbReference type="Proteomes" id="UP000700596"/>
    </source>
</evidence>
<dbReference type="EC" id="2.6.1.44" evidence="3"/>
<dbReference type="GO" id="GO:0008453">
    <property type="term" value="F:alanine-glyoxylate transaminase activity"/>
    <property type="evidence" value="ECO:0007669"/>
    <property type="project" value="UniProtKB-EC"/>
</dbReference>
<dbReference type="InterPro" id="IPR015424">
    <property type="entry name" value="PyrdxlP-dep_Trfase"/>
</dbReference>
<dbReference type="GO" id="GO:0019265">
    <property type="term" value="P:glycine biosynthetic process, by transamination of glyoxylate"/>
    <property type="evidence" value="ECO:0007669"/>
    <property type="project" value="TreeGrafter"/>
</dbReference>
<dbReference type="Gene3D" id="3.40.640.10">
    <property type="entry name" value="Type I PLP-dependent aspartate aminotransferase-like (Major domain)"/>
    <property type="match status" value="1"/>
</dbReference>
<evidence type="ECO:0000256" key="6">
    <source>
        <dbReference type="ARBA" id="ARBA00022898"/>
    </source>
</evidence>
<keyword evidence="4" id="KW-0032">Aminotransferase</keyword>
<organism evidence="10 11">
    <name type="scientific">Dendryphion nanum</name>
    <dbReference type="NCBI Taxonomy" id="256645"/>
    <lineage>
        <taxon>Eukaryota</taxon>
        <taxon>Fungi</taxon>
        <taxon>Dikarya</taxon>
        <taxon>Ascomycota</taxon>
        <taxon>Pezizomycotina</taxon>
        <taxon>Dothideomycetes</taxon>
        <taxon>Pleosporomycetidae</taxon>
        <taxon>Pleosporales</taxon>
        <taxon>Torulaceae</taxon>
        <taxon>Dendryphion</taxon>
    </lineage>
</organism>
<evidence type="ECO:0000256" key="4">
    <source>
        <dbReference type="ARBA" id="ARBA00022576"/>
    </source>
</evidence>
<evidence type="ECO:0000259" key="9">
    <source>
        <dbReference type="Pfam" id="PF00266"/>
    </source>
</evidence>
<sequence length="536" mass="58741">MSKYWCYSVVGSYPRVGMLRQKADIQGRAQAVCSISPSETGKLAAPRRLLSSLNIRLRYPSSFVTVAPSRASTAASARLNLFSKHLDTKPFLELNTPFSTERTAYLEDEEGRAIKEQKEAKEKEALARIKSDIRKDTKVAIEEKIKKDPSVKMSNQAPHPALLIPGPIEFDDAVLQSMSHYSESHVGPAFVNTFGEVLTSLRKLFQTTDPASQPFVISGSGTLGWDQVAANLAEPGDEALVLHTGYFADSFADCFETYGVKATQLKAPIGDRPQLDEIEKALQEKKYKLLTVTHVDTSTGVLSELKALSELVHKVSPETLIVVDGVCSVGSEEIRFDDWGLDVVLTASQKAIGVPAGLSILMVSGRAIEVFKARKTRPTSYFGSWKNWLPIMQNYEAKKPSYFATPSPQLIHALHTSLTQILSRPLDQRFAEHKATSQKIKKAISDLGLKQLASKPENQANGMTAIYLPEGITPPNVLPSLAKKGVIFAGGLHKEIASKYIRFGHMGVSVTDPNRADIGKAIEALKDSLFEVGYKP</sequence>
<dbReference type="InterPro" id="IPR000192">
    <property type="entry name" value="Aminotrans_V_dom"/>
</dbReference>
<dbReference type="Gene3D" id="3.90.1150.10">
    <property type="entry name" value="Aspartate Aminotransferase, domain 1"/>
    <property type="match status" value="1"/>
</dbReference>
<dbReference type="Proteomes" id="UP000700596">
    <property type="component" value="Unassembled WGS sequence"/>
</dbReference>
<keyword evidence="6" id="KW-0663">Pyridoxal phosphate</keyword>
<comment type="caution">
    <text evidence="10">The sequence shown here is derived from an EMBL/GenBank/DDBJ whole genome shotgun (WGS) entry which is preliminary data.</text>
</comment>
<evidence type="ECO:0000256" key="3">
    <source>
        <dbReference type="ARBA" id="ARBA00013049"/>
    </source>
</evidence>
<dbReference type="AlphaFoldDB" id="A0A9P9DUF6"/>
<accession>A0A9P9DUF6</accession>
<comment type="cofactor">
    <cofactor evidence="1 8">
        <name>pyridoxal 5'-phosphate</name>
        <dbReference type="ChEBI" id="CHEBI:597326"/>
    </cofactor>
</comment>
<gene>
    <name evidence="10" type="ORF">B0J11DRAFT_550083</name>
</gene>
<dbReference type="GO" id="GO:0004760">
    <property type="term" value="F:L-serine-pyruvate transaminase activity"/>
    <property type="evidence" value="ECO:0007669"/>
    <property type="project" value="TreeGrafter"/>
</dbReference>
<dbReference type="SUPFAM" id="SSF53383">
    <property type="entry name" value="PLP-dependent transferases"/>
    <property type="match status" value="1"/>
</dbReference>
<dbReference type="InterPro" id="IPR015421">
    <property type="entry name" value="PyrdxlP-dep_Trfase_major"/>
</dbReference>
<evidence type="ECO:0000256" key="7">
    <source>
        <dbReference type="RuleBase" id="RU004075"/>
    </source>
</evidence>
<keyword evidence="11" id="KW-1185">Reference proteome</keyword>
<dbReference type="PROSITE" id="PS00595">
    <property type="entry name" value="AA_TRANSFER_CLASS_5"/>
    <property type="match status" value="1"/>
</dbReference>
<evidence type="ECO:0000313" key="10">
    <source>
        <dbReference type="EMBL" id="KAH7125272.1"/>
    </source>
</evidence>
<dbReference type="EMBL" id="JAGMWT010000007">
    <property type="protein sequence ID" value="KAH7125272.1"/>
    <property type="molecule type" value="Genomic_DNA"/>
</dbReference>
<comment type="similarity">
    <text evidence="2 7">Belongs to the class-V pyridoxal-phosphate-dependent aminotransferase family.</text>
</comment>
<evidence type="ECO:0000256" key="1">
    <source>
        <dbReference type="ARBA" id="ARBA00001933"/>
    </source>
</evidence>
<dbReference type="GO" id="GO:0005777">
    <property type="term" value="C:peroxisome"/>
    <property type="evidence" value="ECO:0007669"/>
    <property type="project" value="TreeGrafter"/>
</dbReference>
<dbReference type="InterPro" id="IPR015422">
    <property type="entry name" value="PyrdxlP-dep_Trfase_small"/>
</dbReference>
<reference evidence="10" key="1">
    <citation type="journal article" date="2021" name="Nat. Commun.">
        <title>Genetic determinants of endophytism in the Arabidopsis root mycobiome.</title>
        <authorList>
            <person name="Mesny F."/>
            <person name="Miyauchi S."/>
            <person name="Thiergart T."/>
            <person name="Pickel B."/>
            <person name="Atanasova L."/>
            <person name="Karlsson M."/>
            <person name="Huettel B."/>
            <person name="Barry K.W."/>
            <person name="Haridas S."/>
            <person name="Chen C."/>
            <person name="Bauer D."/>
            <person name="Andreopoulos W."/>
            <person name="Pangilinan J."/>
            <person name="LaButti K."/>
            <person name="Riley R."/>
            <person name="Lipzen A."/>
            <person name="Clum A."/>
            <person name="Drula E."/>
            <person name="Henrissat B."/>
            <person name="Kohler A."/>
            <person name="Grigoriev I.V."/>
            <person name="Martin F.M."/>
            <person name="Hacquard S."/>
        </authorList>
    </citation>
    <scope>NUCLEOTIDE SEQUENCE</scope>
    <source>
        <strain evidence="10">MPI-CAGE-CH-0243</strain>
    </source>
</reference>
<evidence type="ECO:0000256" key="8">
    <source>
        <dbReference type="RuleBase" id="RU004504"/>
    </source>
</evidence>